<protein>
    <submittedName>
        <fullName evidence="2">Uncharacterized protein</fullName>
    </submittedName>
</protein>
<name>A0A9E7NBM6_9EURY</name>
<gene>
    <name evidence="2" type="ORF">NGM29_18400</name>
</gene>
<dbReference type="Proteomes" id="UP001056855">
    <property type="component" value="Chromosome"/>
</dbReference>
<dbReference type="EMBL" id="CP100355">
    <property type="protein sequence ID" value="UTF53707.1"/>
    <property type="molecule type" value="Genomic_DNA"/>
</dbReference>
<organism evidence="2 3">
    <name type="scientific">Natronosalvus rutilus</name>
    <dbReference type="NCBI Taxonomy" id="2953753"/>
    <lineage>
        <taxon>Archaea</taxon>
        <taxon>Methanobacteriati</taxon>
        <taxon>Methanobacteriota</taxon>
        <taxon>Stenosarchaea group</taxon>
        <taxon>Halobacteria</taxon>
        <taxon>Halobacteriales</taxon>
        <taxon>Natrialbaceae</taxon>
        <taxon>Natronosalvus</taxon>
    </lineage>
</organism>
<keyword evidence="3" id="KW-1185">Reference proteome</keyword>
<proteinExistence type="predicted"/>
<reference evidence="2" key="1">
    <citation type="submission" date="2022-06" db="EMBL/GenBank/DDBJ databases">
        <title>Diverse halophilic archaea isolated from saline environments.</title>
        <authorList>
            <person name="Cui H.-L."/>
        </authorList>
    </citation>
    <scope>NUCLEOTIDE SEQUENCE</scope>
    <source>
        <strain evidence="2">WLHS1</strain>
    </source>
</reference>
<dbReference type="KEGG" id="sawl:NGM29_18400"/>
<dbReference type="InterPro" id="IPR055755">
    <property type="entry name" value="DUF7331"/>
</dbReference>
<evidence type="ECO:0000313" key="3">
    <source>
        <dbReference type="Proteomes" id="UP001056855"/>
    </source>
</evidence>
<dbReference type="Pfam" id="PF24018">
    <property type="entry name" value="DUF7331"/>
    <property type="match status" value="1"/>
</dbReference>
<evidence type="ECO:0000313" key="2">
    <source>
        <dbReference type="EMBL" id="UTF53707.1"/>
    </source>
</evidence>
<dbReference type="AlphaFoldDB" id="A0A9E7NBM6"/>
<accession>A0A9E7NBM6</accession>
<evidence type="ECO:0000256" key="1">
    <source>
        <dbReference type="SAM" id="MobiDB-lite"/>
    </source>
</evidence>
<dbReference type="GeneID" id="73292060"/>
<dbReference type="RefSeq" id="WP_254158230.1">
    <property type="nucleotide sequence ID" value="NZ_CP100355.1"/>
</dbReference>
<sequence>MNDDTTDGGEPRGEPAGTATIECYETDDGTVFYDAENPLAWMETTQTFSLEEVA</sequence>
<feature type="region of interest" description="Disordered" evidence="1">
    <location>
        <begin position="1"/>
        <end position="20"/>
    </location>
</feature>